<dbReference type="InterPro" id="IPR043519">
    <property type="entry name" value="NT_sf"/>
</dbReference>
<dbReference type="SUPFAM" id="SSF81301">
    <property type="entry name" value="Nucleotidyltransferase"/>
    <property type="match status" value="1"/>
</dbReference>
<dbReference type="InterPro" id="IPR002934">
    <property type="entry name" value="Polymerase_NTP_transf_dom"/>
</dbReference>
<keyword evidence="3" id="KW-1185">Reference proteome</keyword>
<dbReference type="AlphaFoldDB" id="G7VB59"/>
<dbReference type="eggNOG" id="arCOG01200">
    <property type="taxonomic scope" value="Archaea"/>
</dbReference>
<dbReference type="HOGENOM" id="CLU_130257_9_1_2"/>
<name>G7VB59_9CREN</name>
<dbReference type="GO" id="GO:0016779">
    <property type="term" value="F:nucleotidyltransferase activity"/>
    <property type="evidence" value="ECO:0007669"/>
    <property type="project" value="InterPro"/>
</dbReference>
<accession>G7VB59</accession>
<dbReference type="Proteomes" id="UP000005867">
    <property type="component" value="Chromosome"/>
</dbReference>
<evidence type="ECO:0000259" key="1">
    <source>
        <dbReference type="Pfam" id="PF01909"/>
    </source>
</evidence>
<proteinExistence type="predicted"/>
<dbReference type="STRING" id="1104324.P186_0928"/>
<organism evidence="2 3">
    <name type="scientific">Pyrobaculum ferrireducens</name>
    <dbReference type="NCBI Taxonomy" id="1104324"/>
    <lineage>
        <taxon>Archaea</taxon>
        <taxon>Thermoproteota</taxon>
        <taxon>Thermoprotei</taxon>
        <taxon>Thermoproteales</taxon>
        <taxon>Thermoproteaceae</taxon>
        <taxon>Pyrobaculum</taxon>
    </lineage>
</organism>
<dbReference type="EMBL" id="CP003098">
    <property type="protein sequence ID" value="AET32369.1"/>
    <property type="molecule type" value="Genomic_DNA"/>
</dbReference>
<protein>
    <submittedName>
        <fullName evidence="2">DNA polymerase, beta domain protein</fullName>
    </submittedName>
</protein>
<gene>
    <name evidence="2" type="ORF">P186_0928</name>
</gene>
<dbReference type="BioCyc" id="PSP1104324:GJSN-908-MONOMER"/>
<feature type="domain" description="Polymerase nucleotidyl transferase" evidence="1">
    <location>
        <begin position="29"/>
        <end position="74"/>
    </location>
</feature>
<dbReference type="Gene3D" id="3.30.460.10">
    <property type="entry name" value="Beta Polymerase, domain 2"/>
    <property type="match status" value="1"/>
</dbReference>
<reference evidence="2 3" key="1">
    <citation type="journal article" date="2012" name="J. Bacteriol.">
        <title>Complete genome sequence of strain 1860, a crenarchaeon of the genus pyrobaculum able to grow with various electron acceptors.</title>
        <authorList>
            <person name="Mardanov A.V."/>
            <person name="Gumerov V.M."/>
            <person name="Slobodkina G.B."/>
            <person name="Beletsky A.V."/>
            <person name="Bonch-Osmolovskaya E.A."/>
            <person name="Ravin N.V."/>
            <person name="Skryabin K.G."/>
        </authorList>
    </citation>
    <scope>NUCLEOTIDE SEQUENCE [LARGE SCALE GENOMIC DNA]</scope>
    <source>
        <strain evidence="2 3">1860</strain>
    </source>
</reference>
<dbReference type="PANTHER" id="PTHR43449">
    <property type="entry name" value="NUCLEOTIDYLTRANSFERASE"/>
    <property type="match status" value="1"/>
</dbReference>
<dbReference type="CDD" id="cd05403">
    <property type="entry name" value="NT_KNTase_like"/>
    <property type="match status" value="1"/>
</dbReference>
<dbReference type="Pfam" id="PF01909">
    <property type="entry name" value="NTP_transf_2"/>
    <property type="match status" value="1"/>
</dbReference>
<evidence type="ECO:0000313" key="3">
    <source>
        <dbReference type="Proteomes" id="UP000005867"/>
    </source>
</evidence>
<sequence length="132" mass="14706">MCGSVVKIEVFVERVREYPERFSHCISSIVERYGGRVSVLLFGSRAAGRHGAASDFDIIVVLPRYEDYFEEAAEIRRMCRGVPLDLLLYSLGEFAVDGVLAKMLENCLALFDGLRLGICRQAEPGGTIQRST</sequence>
<dbReference type="KEGG" id="pyr:P186_0928"/>
<dbReference type="PANTHER" id="PTHR43449:SF3">
    <property type="entry name" value="POLYMERASE NUCLEOTIDYL TRANSFERASE DOMAIN-CONTAINING PROTEIN"/>
    <property type="match status" value="1"/>
</dbReference>
<evidence type="ECO:0000313" key="2">
    <source>
        <dbReference type="EMBL" id="AET32369.1"/>
    </source>
</evidence>